<name>A0A6J7WCP8_9CAUD</name>
<protein>
    <submittedName>
        <fullName evidence="1">Uncharacterized protein</fullName>
    </submittedName>
</protein>
<organism evidence="1">
    <name type="scientific">uncultured Caudovirales phage</name>
    <dbReference type="NCBI Taxonomy" id="2100421"/>
    <lineage>
        <taxon>Viruses</taxon>
        <taxon>Duplodnaviria</taxon>
        <taxon>Heunggongvirae</taxon>
        <taxon>Uroviricota</taxon>
        <taxon>Caudoviricetes</taxon>
        <taxon>Peduoviridae</taxon>
        <taxon>Maltschvirus</taxon>
        <taxon>Maltschvirus maltsch</taxon>
    </lineage>
</organism>
<accession>A0A6J7WCP8</accession>
<evidence type="ECO:0000313" key="1">
    <source>
        <dbReference type="EMBL" id="CAB5195038.1"/>
    </source>
</evidence>
<sequence length="303" mass="30966">MPLFVTVTPGTTVTSSTTLDASTLNLLGTPSVDVTGTVDGGSLSISAGSVPLTSLVSQANATLVGNGSGVSASPVALDASADFSFTSSTFQIKSAAITATKIASSAVEYAKIQNVADARLLGRSAGSAGVVQELTVGSGLTLSGGTLSSGILRYTTTAKDIPVIGNTSQLVQWLTSASELPSSSVTPQLIRVVLACKTNDGSFVVGNELDIASVIVEQTWNSGNLTNSYNLGVASGIVSASNLFLNVYFSKARPGNRTNSIPANTGGDADSQLVYLDFSGSRTVLTRANWQVKAYLMYASTWA</sequence>
<proteinExistence type="predicted"/>
<dbReference type="EMBL" id="LR798221">
    <property type="protein sequence ID" value="CAB5195038.1"/>
    <property type="molecule type" value="Genomic_DNA"/>
</dbReference>
<gene>
    <name evidence="1" type="ORF">UFOVP175_40</name>
</gene>
<reference evidence="1" key="1">
    <citation type="submission" date="2020-05" db="EMBL/GenBank/DDBJ databases">
        <authorList>
            <person name="Chiriac C."/>
            <person name="Salcher M."/>
            <person name="Ghai R."/>
            <person name="Kavagutti S V."/>
        </authorList>
    </citation>
    <scope>NUCLEOTIDE SEQUENCE</scope>
</reference>